<keyword evidence="5" id="KW-0368">Histidine biosynthesis</keyword>
<dbReference type="FunFam" id="3.40.50.1980:FF:000026">
    <property type="entry name" value="Histidinol dehydrogenase"/>
    <property type="match status" value="1"/>
</dbReference>
<feature type="binding site" evidence="5 10">
    <location>
        <position position="259"/>
    </location>
    <ligand>
        <name>Zn(2+)</name>
        <dbReference type="ChEBI" id="CHEBI:29105"/>
    </ligand>
</feature>
<evidence type="ECO:0000256" key="5">
    <source>
        <dbReference type="HAMAP-Rule" id="MF_01024"/>
    </source>
</evidence>
<keyword evidence="5 8" id="KW-0520">NAD</keyword>
<dbReference type="InterPro" id="IPR001692">
    <property type="entry name" value="Histidinol_DH_CS"/>
</dbReference>
<keyword evidence="4 5" id="KW-0560">Oxidoreductase</keyword>
<comment type="function">
    <text evidence="5">Catalyzes the sequential NAD-dependent oxidations of L-histidinol to L-histidinaldehyde and then to L-histidine.</text>
</comment>
<feature type="binding site" evidence="5 9">
    <location>
        <position position="412"/>
    </location>
    <ligand>
        <name>substrate</name>
    </ligand>
</feature>
<feature type="binding site" evidence="5 9">
    <location>
        <position position="417"/>
    </location>
    <ligand>
        <name>substrate</name>
    </ligand>
</feature>
<feature type="binding site" evidence="5 10">
    <location>
        <position position="256"/>
    </location>
    <ligand>
        <name>Zn(2+)</name>
        <dbReference type="ChEBI" id="CHEBI:29105"/>
    </ligand>
</feature>
<dbReference type="PANTHER" id="PTHR21256:SF2">
    <property type="entry name" value="HISTIDINE BIOSYNTHESIS TRIFUNCTIONAL PROTEIN"/>
    <property type="match status" value="1"/>
</dbReference>
<proteinExistence type="inferred from homology"/>
<protein>
    <recommendedName>
        <fullName evidence="5">Histidinol dehydrogenase</fullName>
        <shortName evidence="5">HDH</shortName>
        <ecNumber evidence="5">1.1.1.23</ecNumber>
    </recommendedName>
</protein>
<keyword evidence="2 5" id="KW-0479">Metal-binding</keyword>
<feature type="binding site" evidence="5 8">
    <location>
        <position position="127"/>
    </location>
    <ligand>
        <name>NAD(+)</name>
        <dbReference type="ChEBI" id="CHEBI:57540"/>
    </ligand>
</feature>
<dbReference type="FunFam" id="3.40.50.1980:FF:000001">
    <property type="entry name" value="Histidinol dehydrogenase"/>
    <property type="match status" value="1"/>
</dbReference>
<evidence type="ECO:0000256" key="10">
    <source>
        <dbReference type="PIRSR" id="PIRSR000099-4"/>
    </source>
</evidence>
<feature type="binding site" evidence="5 10">
    <location>
        <position position="417"/>
    </location>
    <ligand>
        <name>Zn(2+)</name>
        <dbReference type="ChEBI" id="CHEBI:29105"/>
    </ligand>
</feature>
<evidence type="ECO:0000313" key="13">
    <source>
        <dbReference type="Proteomes" id="UP000178797"/>
    </source>
</evidence>
<keyword evidence="5" id="KW-0028">Amino-acid biosynthesis</keyword>
<dbReference type="PRINTS" id="PR00083">
    <property type="entry name" value="HOLDHDRGNASE"/>
</dbReference>
<feature type="binding site" evidence="5 9">
    <location>
        <position position="256"/>
    </location>
    <ligand>
        <name>substrate</name>
    </ligand>
</feature>
<evidence type="ECO:0000256" key="8">
    <source>
        <dbReference type="PIRSR" id="PIRSR000099-2"/>
    </source>
</evidence>
<organism evidence="12 13">
    <name type="scientific">Candidatus Schekmanbacteria bacterium RBG_16_38_10</name>
    <dbReference type="NCBI Taxonomy" id="1817879"/>
    <lineage>
        <taxon>Bacteria</taxon>
        <taxon>Candidatus Schekmaniibacteriota</taxon>
    </lineage>
</organism>
<evidence type="ECO:0000313" key="12">
    <source>
        <dbReference type="EMBL" id="OGL45116.1"/>
    </source>
</evidence>
<evidence type="ECO:0000256" key="9">
    <source>
        <dbReference type="PIRSR" id="PIRSR000099-3"/>
    </source>
</evidence>
<sequence length="425" mass="46279">MIRAGSEEFRKFFKLLLERHGKGLLEIDRRVGRIIEKVSRYGDRALVELTKKFDGVKIKAEALKVSEKEFIAAEDMVPDDVKKAMKTAMTRIKKYHLKFLRGSRVYSEKKGIFLGQGIRAVGTAGIYVPGGKASYPSSVFMNAIPARIAGVKKIIMCTPAPRGELNPYSLVAARLCGIDEVYRIGGAQAIAAMAFGTETVPRVDKIVGPGNIYVATAKRMVFGKVGIDMVAGPTEIVVVADSSANPIYIAADMLSQSEHDETASAILITNSEKIASQVKIEISAQIKKLKRSEIACKSLKNFGAVIITENIDEGIGIANQIAPEHLEIMVRNPMRIVSKVENAGAVFLGSYTPEVLGDYAAGPSHVLPTGGTARFSSVLSVDDFMKRISLIFYDRKEFLKVKKLLITLASIEGLDAHAKSAMVRK</sequence>
<feature type="binding site" evidence="5 9">
    <location>
        <position position="325"/>
    </location>
    <ligand>
        <name>substrate</name>
    </ligand>
</feature>
<evidence type="ECO:0000256" key="1">
    <source>
        <dbReference type="ARBA" id="ARBA00010178"/>
    </source>
</evidence>
<dbReference type="InterPro" id="IPR016161">
    <property type="entry name" value="Ald_DH/histidinol_DH"/>
</dbReference>
<dbReference type="PIRSF" id="PIRSF000099">
    <property type="entry name" value="Histidinol_dh"/>
    <property type="match status" value="1"/>
</dbReference>
<evidence type="ECO:0000256" key="11">
    <source>
        <dbReference type="RuleBase" id="RU004175"/>
    </source>
</evidence>
<feature type="binding site" evidence="5 8">
    <location>
        <position position="188"/>
    </location>
    <ligand>
        <name>NAD(+)</name>
        <dbReference type="ChEBI" id="CHEBI:57540"/>
    </ligand>
</feature>
<feature type="active site" description="Proton acceptor" evidence="5 7">
    <location>
        <position position="324"/>
    </location>
</feature>
<feature type="binding site" evidence="5 9">
    <location>
        <position position="259"/>
    </location>
    <ligand>
        <name>substrate</name>
    </ligand>
</feature>
<accession>A0A1F7RU68</accession>
<gene>
    <name evidence="5" type="primary">hisD</name>
    <name evidence="12" type="ORF">A2W05_00895</name>
</gene>
<dbReference type="SUPFAM" id="SSF53720">
    <property type="entry name" value="ALDH-like"/>
    <property type="match status" value="1"/>
</dbReference>
<feature type="binding site" evidence="5 8">
    <location>
        <position position="211"/>
    </location>
    <ligand>
        <name>NAD(+)</name>
        <dbReference type="ChEBI" id="CHEBI:57540"/>
    </ligand>
</feature>
<dbReference type="InterPro" id="IPR012131">
    <property type="entry name" value="Hstdl_DH"/>
</dbReference>
<dbReference type="GO" id="GO:0051287">
    <property type="term" value="F:NAD binding"/>
    <property type="evidence" value="ECO:0007669"/>
    <property type="project" value="InterPro"/>
</dbReference>
<dbReference type="PANTHER" id="PTHR21256">
    <property type="entry name" value="HISTIDINOL DEHYDROGENASE HDH"/>
    <property type="match status" value="1"/>
</dbReference>
<reference evidence="12 13" key="1">
    <citation type="journal article" date="2016" name="Nat. Commun.">
        <title>Thousands of microbial genomes shed light on interconnected biogeochemical processes in an aquifer system.</title>
        <authorList>
            <person name="Anantharaman K."/>
            <person name="Brown C.T."/>
            <person name="Hug L.A."/>
            <person name="Sharon I."/>
            <person name="Castelle C.J."/>
            <person name="Probst A.J."/>
            <person name="Thomas B.C."/>
            <person name="Singh A."/>
            <person name="Wilkins M.J."/>
            <person name="Karaoz U."/>
            <person name="Brodie E.L."/>
            <person name="Williams K.H."/>
            <person name="Hubbard S.S."/>
            <person name="Banfield J.F."/>
        </authorList>
    </citation>
    <scope>NUCLEOTIDE SEQUENCE [LARGE SCALE GENOMIC DNA]</scope>
</reference>
<dbReference type="UniPathway" id="UPA00031">
    <property type="reaction ID" value="UER00014"/>
</dbReference>
<feature type="binding site" evidence="5 10">
    <location>
        <position position="358"/>
    </location>
    <ligand>
        <name>Zn(2+)</name>
        <dbReference type="ChEBI" id="CHEBI:29105"/>
    </ligand>
</feature>
<dbReference type="GO" id="GO:0005829">
    <property type="term" value="C:cytosol"/>
    <property type="evidence" value="ECO:0007669"/>
    <property type="project" value="TreeGrafter"/>
</dbReference>
<feature type="binding site" evidence="5 9">
    <location>
        <position position="234"/>
    </location>
    <ligand>
        <name>substrate</name>
    </ligand>
</feature>
<dbReference type="CDD" id="cd06572">
    <property type="entry name" value="Histidinol_dh"/>
    <property type="match status" value="1"/>
</dbReference>
<dbReference type="Pfam" id="PF00815">
    <property type="entry name" value="Histidinol_dh"/>
    <property type="match status" value="1"/>
</dbReference>
<evidence type="ECO:0000256" key="4">
    <source>
        <dbReference type="ARBA" id="ARBA00023002"/>
    </source>
</evidence>
<keyword evidence="3 5" id="KW-0862">Zinc</keyword>
<comment type="caution">
    <text evidence="12">The sequence shown here is derived from an EMBL/GenBank/DDBJ whole genome shotgun (WGS) entry which is preliminary data.</text>
</comment>
<dbReference type="Proteomes" id="UP000178797">
    <property type="component" value="Unassembled WGS sequence"/>
</dbReference>
<dbReference type="PROSITE" id="PS00611">
    <property type="entry name" value="HISOL_DEHYDROGENASE"/>
    <property type="match status" value="1"/>
</dbReference>
<feature type="active site" description="Proton acceptor" evidence="5 7">
    <location>
        <position position="325"/>
    </location>
</feature>
<dbReference type="InterPro" id="IPR022695">
    <property type="entry name" value="Histidinol_DH_monofunct"/>
</dbReference>
<dbReference type="AlphaFoldDB" id="A0A1F7RU68"/>
<dbReference type="Gene3D" id="3.40.50.1980">
    <property type="entry name" value="Nitrogenase molybdenum iron protein domain"/>
    <property type="match status" value="2"/>
</dbReference>
<dbReference type="GO" id="GO:0008270">
    <property type="term" value="F:zinc ion binding"/>
    <property type="evidence" value="ECO:0007669"/>
    <property type="project" value="UniProtKB-UniRule"/>
</dbReference>
<dbReference type="NCBIfam" id="TIGR00069">
    <property type="entry name" value="hisD"/>
    <property type="match status" value="1"/>
</dbReference>
<comment type="pathway">
    <text evidence="5">Amino-acid biosynthesis; L-histidine biosynthesis; L-histidine from 5-phospho-alpha-D-ribose 1-diphosphate: step 9/9.</text>
</comment>
<comment type="cofactor">
    <cofactor evidence="5 10">
        <name>Zn(2+)</name>
        <dbReference type="ChEBI" id="CHEBI:29105"/>
    </cofactor>
    <text evidence="5 10">Binds 1 zinc ion per subunit.</text>
</comment>
<evidence type="ECO:0000256" key="7">
    <source>
        <dbReference type="PIRSR" id="PIRSR000099-1"/>
    </source>
</evidence>
<name>A0A1F7RU68_9BACT</name>
<evidence type="ECO:0000256" key="3">
    <source>
        <dbReference type="ARBA" id="ARBA00022833"/>
    </source>
</evidence>
<evidence type="ECO:0000256" key="6">
    <source>
        <dbReference type="PIRNR" id="PIRNR000099"/>
    </source>
</evidence>
<dbReference type="GO" id="GO:0004399">
    <property type="term" value="F:histidinol dehydrogenase activity"/>
    <property type="evidence" value="ECO:0007669"/>
    <property type="project" value="UniProtKB-UniRule"/>
</dbReference>
<feature type="binding site" evidence="5 9">
    <location>
        <position position="358"/>
    </location>
    <ligand>
        <name>substrate</name>
    </ligand>
</feature>
<comment type="catalytic activity">
    <reaction evidence="5">
        <text>L-histidinol + 2 NAD(+) + H2O = L-histidine + 2 NADH + 3 H(+)</text>
        <dbReference type="Rhea" id="RHEA:20641"/>
        <dbReference type="ChEBI" id="CHEBI:15377"/>
        <dbReference type="ChEBI" id="CHEBI:15378"/>
        <dbReference type="ChEBI" id="CHEBI:57540"/>
        <dbReference type="ChEBI" id="CHEBI:57595"/>
        <dbReference type="ChEBI" id="CHEBI:57699"/>
        <dbReference type="ChEBI" id="CHEBI:57945"/>
        <dbReference type="EC" id="1.1.1.23"/>
    </reaction>
</comment>
<evidence type="ECO:0000256" key="2">
    <source>
        <dbReference type="ARBA" id="ARBA00022723"/>
    </source>
</evidence>
<dbReference type="HAMAP" id="MF_01024">
    <property type="entry name" value="HisD"/>
    <property type="match status" value="1"/>
</dbReference>
<dbReference type="GO" id="GO:0000105">
    <property type="term" value="P:L-histidine biosynthetic process"/>
    <property type="evidence" value="ECO:0007669"/>
    <property type="project" value="UniProtKB-UniRule"/>
</dbReference>
<dbReference type="EMBL" id="MGDE01000152">
    <property type="protein sequence ID" value="OGL45116.1"/>
    <property type="molecule type" value="Genomic_DNA"/>
</dbReference>
<dbReference type="EC" id="1.1.1.23" evidence="5"/>
<dbReference type="Gene3D" id="1.20.5.1300">
    <property type="match status" value="1"/>
</dbReference>
<comment type="similarity">
    <text evidence="1 5 6 11">Belongs to the histidinol dehydrogenase family.</text>
</comment>